<gene>
    <name evidence="2" type="ORF">DZC73_20350</name>
</gene>
<evidence type="ECO:0000313" key="2">
    <source>
        <dbReference type="EMBL" id="RQP22662.1"/>
    </source>
</evidence>
<dbReference type="Gene3D" id="1.20.58.1000">
    <property type="entry name" value="Metal-sensitive repressor, helix protomer"/>
    <property type="match status" value="1"/>
</dbReference>
<dbReference type="InterPro" id="IPR038390">
    <property type="entry name" value="Metal_Tscrpt_repr_sf"/>
</dbReference>
<dbReference type="PANTHER" id="PTHR33677">
    <property type="entry name" value="TRANSCRIPTIONAL REPRESSOR FRMR-RELATED"/>
    <property type="match status" value="1"/>
</dbReference>
<dbReference type="AlphaFoldDB" id="A0A3N7IV13"/>
<accession>A0A3N7IV13</accession>
<evidence type="ECO:0000256" key="1">
    <source>
        <dbReference type="ARBA" id="ARBA00005260"/>
    </source>
</evidence>
<dbReference type="GO" id="GO:0045892">
    <property type="term" value="P:negative regulation of DNA-templated transcription"/>
    <property type="evidence" value="ECO:0007669"/>
    <property type="project" value="UniProtKB-ARBA"/>
</dbReference>
<keyword evidence="3" id="KW-1185">Reference proteome</keyword>
<organism evidence="2 3">
    <name type="scientific">Piscinibacter terrae</name>
    <dbReference type="NCBI Taxonomy" id="2496871"/>
    <lineage>
        <taxon>Bacteria</taxon>
        <taxon>Pseudomonadati</taxon>
        <taxon>Pseudomonadota</taxon>
        <taxon>Betaproteobacteria</taxon>
        <taxon>Burkholderiales</taxon>
        <taxon>Sphaerotilaceae</taxon>
        <taxon>Piscinibacter</taxon>
    </lineage>
</organism>
<dbReference type="PANTHER" id="PTHR33677:SF3">
    <property type="entry name" value="COPPER-SENSING TRANSCRIPTIONAL REPRESSOR RICR"/>
    <property type="match status" value="1"/>
</dbReference>
<sequence>MKPTAHPHPHPHVHASHPKVANRLKRAHGHLGNVIAMLQEQRPCLDIVQQLQAVESAIHAAKKTLIHDHLDHCMDDAMKTRGAGKQASLEEFKTITKYL</sequence>
<name>A0A3N7IV13_9BURK</name>
<proteinExistence type="inferred from homology"/>
<protein>
    <submittedName>
        <fullName evidence="2">Metal resistance protein</fullName>
    </submittedName>
</protein>
<dbReference type="GO" id="GO:0046872">
    <property type="term" value="F:metal ion binding"/>
    <property type="evidence" value="ECO:0007669"/>
    <property type="project" value="InterPro"/>
</dbReference>
<evidence type="ECO:0000313" key="3">
    <source>
        <dbReference type="Proteomes" id="UP000267464"/>
    </source>
</evidence>
<dbReference type="InterPro" id="IPR003735">
    <property type="entry name" value="Metal_Tscrpt_repr"/>
</dbReference>
<dbReference type="OrthoDB" id="9811244at2"/>
<reference evidence="2 3" key="1">
    <citation type="submission" date="2018-08" db="EMBL/GenBank/DDBJ databases">
        <authorList>
            <person name="Khan S.A."/>
            <person name="Jeon C.O."/>
            <person name="Chun B.H."/>
            <person name="Jeong S.E."/>
        </authorList>
    </citation>
    <scope>NUCLEOTIDE SEQUENCE [LARGE SCALE GENOMIC DNA]</scope>
    <source>
        <strain evidence="2 3">S-16</strain>
    </source>
</reference>
<dbReference type="Pfam" id="PF02583">
    <property type="entry name" value="Trns_repr_metal"/>
    <property type="match status" value="1"/>
</dbReference>
<comment type="similarity">
    <text evidence="1">Belongs to the FrmR/RcnR family.</text>
</comment>
<dbReference type="GO" id="GO:0003677">
    <property type="term" value="F:DNA binding"/>
    <property type="evidence" value="ECO:0007669"/>
    <property type="project" value="InterPro"/>
</dbReference>
<comment type="caution">
    <text evidence="2">The sequence shown here is derived from an EMBL/GenBank/DDBJ whole genome shotgun (WGS) entry which is preliminary data.</text>
</comment>
<dbReference type="Proteomes" id="UP000267464">
    <property type="component" value="Unassembled WGS sequence"/>
</dbReference>
<reference evidence="2 3" key="2">
    <citation type="submission" date="2018-12" db="EMBL/GenBank/DDBJ databases">
        <title>Rhizobacter gummiphilus sp. nov., a rubber-degrading bacterium isolated from the soil of a botanical garden in Japan.</title>
        <authorList>
            <person name="Shunsuke S.S."/>
        </authorList>
    </citation>
    <scope>NUCLEOTIDE SEQUENCE [LARGE SCALE GENOMIC DNA]</scope>
    <source>
        <strain evidence="2 3">S-16</strain>
    </source>
</reference>
<dbReference type="EMBL" id="QUSW01000006">
    <property type="protein sequence ID" value="RQP22662.1"/>
    <property type="molecule type" value="Genomic_DNA"/>
</dbReference>